<feature type="domain" description="UPAR/Ly6" evidence="10">
    <location>
        <begin position="87"/>
        <end position="175"/>
    </location>
</feature>
<dbReference type="Gene3D" id="2.10.60.10">
    <property type="entry name" value="CD59"/>
    <property type="match status" value="2"/>
</dbReference>
<dbReference type="GO" id="GO:0098552">
    <property type="term" value="C:side of membrane"/>
    <property type="evidence" value="ECO:0007669"/>
    <property type="project" value="UniProtKB-KW"/>
</dbReference>
<feature type="compositionally biased region" description="Acidic residues" evidence="8">
    <location>
        <begin position="438"/>
        <end position="447"/>
    </location>
</feature>
<feature type="compositionally biased region" description="Polar residues" evidence="8">
    <location>
        <begin position="551"/>
        <end position="560"/>
    </location>
</feature>
<keyword evidence="7" id="KW-0449">Lipoprotein</keyword>
<dbReference type="PANTHER" id="PTHR10624">
    <property type="entry name" value="UROKINASE PLASMINOGEN ACTIVATOR SURFACE RECEPTOR-RELATED"/>
    <property type="match status" value="1"/>
</dbReference>
<keyword evidence="12" id="KW-1185">Reference proteome</keyword>
<reference evidence="11" key="1">
    <citation type="submission" date="2025-08" db="UniProtKB">
        <authorList>
            <consortium name="Ensembl"/>
        </authorList>
    </citation>
    <scope>IDENTIFICATION</scope>
</reference>
<proteinExistence type="predicted"/>
<feature type="compositionally biased region" description="Polar residues" evidence="8">
    <location>
        <begin position="448"/>
        <end position="458"/>
    </location>
</feature>
<evidence type="ECO:0000313" key="12">
    <source>
        <dbReference type="Proteomes" id="UP000694393"/>
    </source>
</evidence>
<evidence type="ECO:0000256" key="9">
    <source>
        <dbReference type="SAM" id="Phobius"/>
    </source>
</evidence>
<comment type="subcellular location">
    <subcellularLocation>
        <location evidence="1">Cell membrane</location>
        <topology evidence="1">Lipid-anchor</topology>
        <topology evidence="1">GPI-anchor</topology>
    </subcellularLocation>
</comment>
<dbReference type="CDD" id="cd23557">
    <property type="entry name" value="TFP_LU_ECD_uPAR_rpt2"/>
    <property type="match status" value="1"/>
</dbReference>
<evidence type="ECO:0000256" key="4">
    <source>
        <dbReference type="ARBA" id="ARBA00022729"/>
    </source>
</evidence>
<feature type="transmembrane region" description="Helical" evidence="9">
    <location>
        <begin position="735"/>
        <end position="756"/>
    </location>
</feature>
<evidence type="ECO:0000256" key="7">
    <source>
        <dbReference type="ARBA" id="ARBA00023288"/>
    </source>
</evidence>
<feature type="domain" description="UPAR/Ly6" evidence="10">
    <location>
        <begin position="182"/>
        <end position="278"/>
    </location>
</feature>
<dbReference type="AlphaFoldDB" id="A0A8C8SMK2"/>
<evidence type="ECO:0000313" key="11">
    <source>
        <dbReference type="Ensembl" id="ENSPCEP00000022911.1"/>
    </source>
</evidence>
<keyword evidence="9" id="KW-0812">Transmembrane</keyword>
<accession>A0A8C8SMK2</accession>
<protein>
    <recommendedName>
        <fullName evidence="10">UPAR/Ly6 domain-containing protein</fullName>
    </recommendedName>
</protein>
<feature type="region of interest" description="Disordered" evidence="8">
    <location>
        <begin position="647"/>
        <end position="681"/>
    </location>
</feature>
<feature type="region of interest" description="Disordered" evidence="8">
    <location>
        <begin position="432"/>
        <end position="473"/>
    </location>
</feature>
<evidence type="ECO:0000256" key="2">
    <source>
        <dbReference type="ARBA" id="ARBA00022475"/>
    </source>
</evidence>
<dbReference type="Pfam" id="PF00021">
    <property type="entry name" value="UPAR_LY6"/>
    <property type="match status" value="2"/>
</dbReference>
<reference evidence="11" key="2">
    <citation type="submission" date="2025-09" db="UniProtKB">
        <authorList>
            <consortium name="Ensembl"/>
        </authorList>
    </citation>
    <scope>IDENTIFICATION</scope>
</reference>
<sequence length="757" mass="78907">MAWEEFGDSKGAETQKARSHRCRCSPPPAFLRFQAVSKGCARRSRPDEAVELSSHLLALSYRAQHCEWDGCNAQSLLASESAPPNQLHCHACTSQGNWCPHSARTLLGCTGVQDKCLDLDITGTLGEFSNMKLKGCASLPRCQDGLGFYTGSRAIHARCCNTPLCNHLDTDFHVEAEPHNGLQCYSCVDEDGNGCTSNSTSTVPCMGHHNMCLEGIGRSRKGGASSVLVTFKGCATPAMCQSSLLALVQELDDAEVYCCTGSLCNTRIMDGHVAGGLPGHPSRVTGPTPEPDCILEEDEDVVIPIAGGHSNQETKTTESSEGHGWQDGGHFVAGGQAVPHTGGQGITLHPNHVVTGTRGTLSAEDDSNTGSRDVSGAREDFSESSATQSTGVSRPNPADTSGPATIILEESNRSEPSTNETSVNAKAIPVGAGLAHAEDEEECEEETNYSVSTGSTNGLHPDHSDGSTESPSHFKVTTALNAGAFVAEGDGLAGSPSHAGSTPAKSRDKVVAAEGAGHGATESPSVFAMRGSGTSDASKSHAGSARESFVAQDSATTSPDLSAVAHGSPGDRTDSVFPIISRQNESFFSEDMGVGSNPSSAVPVNSTDTVLAVGGAKVGSHQGKNKTLCTKRPGVAPVGHGLFSHDSPTEASHAAHAGPVETVGKSEGSLERKEGDRDWPTVSFPITVETPNSSLRNPLGNTSTPLLEEHMLKNASGWLYTPVIQGKPRPPYHNGAFGLSGNLSLVTFTLLLAVLLQ</sequence>
<dbReference type="SUPFAM" id="SSF57302">
    <property type="entry name" value="Snake toxin-like"/>
    <property type="match status" value="2"/>
</dbReference>
<evidence type="ECO:0000256" key="6">
    <source>
        <dbReference type="ARBA" id="ARBA00023180"/>
    </source>
</evidence>
<keyword evidence="3" id="KW-0336">GPI-anchor</keyword>
<feature type="region of interest" description="Disordered" evidence="8">
    <location>
        <begin position="308"/>
        <end position="404"/>
    </location>
</feature>
<evidence type="ECO:0000259" key="10">
    <source>
        <dbReference type="SMART" id="SM00134"/>
    </source>
</evidence>
<keyword evidence="2" id="KW-1003">Cell membrane</keyword>
<dbReference type="GO" id="GO:0005886">
    <property type="term" value="C:plasma membrane"/>
    <property type="evidence" value="ECO:0007669"/>
    <property type="project" value="UniProtKB-SubCell"/>
</dbReference>
<dbReference type="CDD" id="cd23558">
    <property type="entry name" value="TFP_LU_ECD_uPAR_rpt3"/>
    <property type="match status" value="1"/>
</dbReference>
<evidence type="ECO:0000256" key="8">
    <source>
        <dbReference type="SAM" id="MobiDB-lite"/>
    </source>
</evidence>
<evidence type="ECO:0000256" key="1">
    <source>
        <dbReference type="ARBA" id="ARBA00004609"/>
    </source>
</evidence>
<dbReference type="PANTHER" id="PTHR10624:SF6">
    <property type="entry name" value="UROKINASE PLASMINOGEN ACTIVATOR SURFACE RECEPTOR"/>
    <property type="match status" value="1"/>
</dbReference>
<organism evidence="11 12">
    <name type="scientific">Pelusios castaneus</name>
    <name type="common">West African mud turtle</name>
    <dbReference type="NCBI Taxonomy" id="367368"/>
    <lineage>
        <taxon>Eukaryota</taxon>
        <taxon>Metazoa</taxon>
        <taxon>Chordata</taxon>
        <taxon>Craniata</taxon>
        <taxon>Vertebrata</taxon>
        <taxon>Euteleostomi</taxon>
        <taxon>Archelosauria</taxon>
        <taxon>Testudinata</taxon>
        <taxon>Testudines</taxon>
        <taxon>Pleurodira</taxon>
        <taxon>Pelomedusidae</taxon>
        <taxon>Pelusios</taxon>
    </lineage>
</organism>
<dbReference type="Ensembl" id="ENSPCET00000023675.1">
    <property type="protein sequence ID" value="ENSPCEP00000022911.1"/>
    <property type="gene ID" value="ENSPCEG00000017460.1"/>
</dbReference>
<evidence type="ECO:0000256" key="5">
    <source>
        <dbReference type="ARBA" id="ARBA00023136"/>
    </source>
</evidence>
<name>A0A8C8SMK2_9SAUR</name>
<feature type="compositionally biased region" description="Basic and acidic residues" evidence="8">
    <location>
        <begin position="668"/>
        <end position="679"/>
    </location>
</feature>
<keyword evidence="9" id="KW-1133">Transmembrane helix</keyword>
<keyword evidence="5 9" id="KW-0472">Membrane</keyword>
<dbReference type="GO" id="GO:0030154">
    <property type="term" value="P:cell differentiation"/>
    <property type="evidence" value="ECO:0007669"/>
    <property type="project" value="UniProtKB-ARBA"/>
</dbReference>
<dbReference type="Proteomes" id="UP000694393">
    <property type="component" value="Unplaced"/>
</dbReference>
<feature type="region of interest" description="Disordered" evidence="8">
    <location>
        <begin position="489"/>
        <end position="576"/>
    </location>
</feature>
<evidence type="ECO:0000256" key="3">
    <source>
        <dbReference type="ARBA" id="ARBA00022622"/>
    </source>
</evidence>
<keyword evidence="6" id="KW-0325">Glycoprotein</keyword>
<dbReference type="InterPro" id="IPR045860">
    <property type="entry name" value="Snake_toxin-like_sf"/>
</dbReference>
<feature type="compositionally biased region" description="Polar residues" evidence="8">
    <location>
        <begin position="383"/>
        <end position="403"/>
    </location>
</feature>
<dbReference type="InterPro" id="IPR016054">
    <property type="entry name" value="LY6_UPA_recep-like"/>
</dbReference>
<dbReference type="SMART" id="SM00134">
    <property type="entry name" value="LU"/>
    <property type="match status" value="2"/>
</dbReference>
<keyword evidence="4" id="KW-0732">Signal</keyword>